<dbReference type="InterPro" id="IPR036869">
    <property type="entry name" value="J_dom_sf"/>
</dbReference>
<gene>
    <name evidence="2" type="ORF">FL622_13815</name>
</gene>
<dbReference type="SUPFAM" id="SSF46565">
    <property type="entry name" value="Chaperone J-domain"/>
    <property type="match status" value="1"/>
</dbReference>
<dbReference type="PROSITE" id="PS50076">
    <property type="entry name" value="DNAJ_2"/>
    <property type="match status" value="1"/>
</dbReference>
<organism evidence="2 3">
    <name type="scientific">Trichloromonas acetexigens</name>
    <dbReference type="NCBI Taxonomy" id="38815"/>
    <lineage>
        <taxon>Bacteria</taxon>
        <taxon>Pseudomonadati</taxon>
        <taxon>Thermodesulfobacteriota</taxon>
        <taxon>Desulfuromonadia</taxon>
        <taxon>Desulfuromonadales</taxon>
        <taxon>Trichloromonadaceae</taxon>
        <taxon>Trichloromonas</taxon>
    </lineage>
</organism>
<keyword evidence="3" id="KW-1185">Reference proteome</keyword>
<dbReference type="AlphaFoldDB" id="A0A550J7Z3"/>
<dbReference type="InterPro" id="IPR001623">
    <property type="entry name" value="DnaJ_domain"/>
</dbReference>
<dbReference type="EMBL" id="VJVV01000011">
    <property type="protein sequence ID" value="TRO79341.1"/>
    <property type="molecule type" value="Genomic_DNA"/>
</dbReference>
<evidence type="ECO:0000259" key="1">
    <source>
        <dbReference type="PROSITE" id="PS50076"/>
    </source>
</evidence>
<dbReference type="Gene3D" id="1.10.287.110">
    <property type="entry name" value="DnaJ domain"/>
    <property type="match status" value="1"/>
</dbReference>
<dbReference type="RefSeq" id="WP_092053860.1">
    <property type="nucleotide sequence ID" value="NZ_FOJJ01000003.1"/>
</dbReference>
<reference evidence="2 3" key="1">
    <citation type="submission" date="2019-07" db="EMBL/GenBank/DDBJ databases">
        <title>Insights of Desulfuromonas acetexigens electromicrobiology.</title>
        <authorList>
            <person name="Katuri K."/>
            <person name="Sapireddy V."/>
            <person name="Shaw D.R."/>
            <person name="Saikaly P."/>
        </authorList>
    </citation>
    <scope>NUCLEOTIDE SEQUENCE [LARGE SCALE GENOMIC DNA]</scope>
    <source>
        <strain evidence="2 3">2873</strain>
    </source>
</reference>
<feature type="domain" description="J" evidence="1">
    <location>
        <begin position="8"/>
        <end position="73"/>
    </location>
</feature>
<evidence type="ECO:0000313" key="2">
    <source>
        <dbReference type="EMBL" id="TRO79341.1"/>
    </source>
</evidence>
<dbReference type="OrthoDB" id="5244113at2"/>
<evidence type="ECO:0000313" key="3">
    <source>
        <dbReference type="Proteomes" id="UP000317155"/>
    </source>
</evidence>
<sequence>MTYEELRKARELFGLGERAGLKEIKARHRVLVKSHHPDRNSDHVPERIREINAAYRILTEYCGNYRFCFTQEEFLEQNPEERLRRQFAQDPVWGGK</sequence>
<proteinExistence type="predicted"/>
<dbReference type="SMART" id="SM00271">
    <property type="entry name" value="DnaJ"/>
    <property type="match status" value="1"/>
</dbReference>
<accession>A0A550J7Z3</accession>
<name>A0A550J7Z3_9BACT</name>
<protein>
    <submittedName>
        <fullName evidence="2">J domain-containing protein</fullName>
    </submittedName>
</protein>
<dbReference type="Pfam" id="PF00226">
    <property type="entry name" value="DnaJ"/>
    <property type="match status" value="1"/>
</dbReference>
<dbReference type="Proteomes" id="UP000317155">
    <property type="component" value="Unassembled WGS sequence"/>
</dbReference>
<comment type="caution">
    <text evidence="2">The sequence shown here is derived from an EMBL/GenBank/DDBJ whole genome shotgun (WGS) entry which is preliminary data.</text>
</comment>
<dbReference type="CDD" id="cd06257">
    <property type="entry name" value="DnaJ"/>
    <property type="match status" value="1"/>
</dbReference>